<organism evidence="12 13">
    <name type="scientific">Clostridium chromiireducens</name>
    <dbReference type="NCBI Taxonomy" id="225345"/>
    <lineage>
        <taxon>Bacteria</taxon>
        <taxon>Bacillati</taxon>
        <taxon>Bacillota</taxon>
        <taxon>Clostridia</taxon>
        <taxon>Eubacteriales</taxon>
        <taxon>Clostridiaceae</taxon>
        <taxon>Clostridium</taxon>
    </lineage>
</organism>
<evidence type="ECO:0000256" key="2">
    <source>
        <dbReference type="ARBA" id="ARBA00022448"/>
    </source>
</evidence>
<dbReference type="PANTHER" id="PTHR30036">
    <property type="entry name" value="D-XYLOSE-BINDING PERIPLASMIC PROTEIN"/>
    <property type="match status" value="1"/>
</dbReference>
<dbReference type="Pfam" id="PF13407">
    <property type="entry name" value="Peripla_BP_4"/>
    <property type="match status" value="1"/>
</dbReference>
<evidence type="ECO:0000256" key="4">
    <source>
        <dbReference type="ARBA" id="ARBA00022723"/>
    </source>
</evidence>
<feature type="domain" description="Periplasmic binding protein" evidence="11">
    <location>
        <begin position="37"/>
        <end position="319"/>
    </location>
</feature>
<proteinExistence type="predicted"/>
<reference evidence="12 13" key="1">
    <citation type="submission" date="2018-08" db="EMBL/GenBank/DDBJ databases">
        <title>Genome of Clostridium chromiireducens C1, DSM12136.</title>
        <authorList>
            <person name="Xing M."/>
            <person name="Wei Y."/>
            <person name="Ang E.L."/>
            <person name="Zhao H."/>
            <person name="Zhang Y."/>
        </authorList>
    </citation>
    <scope>NUCLEOTIDE SEQUENCE [LARGE SCALE GENOMIC DNA]</scope>
    <source>
        <strain evidence="12 13">C1</strain>
    </source>
</reference>
<dbReference type="AlphaFoldDB" id="A0A399IYK7"/>
<keyword evidence="5 10" id="KW-0732">Signal</keyword>
<keyword evidence="2" id="KW-0813">Transport</keyword>
<comment type="caution">
    <text evidence="12">The sequence shown here is derived from an EMBL/GenBank/DDBJ whole genome shotgun (WGS) entry which is preliminary data.</text>
</comment>
<accession>A0A399IYK7</accession>
<dbReference type="InterPro" id="IPR044085">
    <property type="entry name" value="MglB-like_PBP1"/>
</dbReference>
<dbReference type="InterPro" id="IPR028082">
    <property type="entry name" value="Peripla_BP_I"/>
</dbReference>
<dbReference type="RefSeq" id="WP_119365378.1">
    <property type="nucleotide sequence ID" value="NZ_QXDJ01000001.1"/>
</dbReference>
<evidence type="ECO:0000256" key="6">
    <source>
        <dbReference type="ARBA" id="ARBA00022764"/>
    </source>
</evidence>
<dbReference type="PANTHER" id="PTHR30036:SF2">
    <property type="entry name" value="D-GALACTOSE_METHYL-GALACTOSIDE BINDING PERIPLASMIC PROTEIN MGLB"/>
    <property type="match status" value="1"/>
</dbReference>
<evidence type="ECO:0000256" key="8">
    <source>
        <dbReference type="ARBA" id="ARBA00034323"/>
    </source>
</evidence>
<evidence type="ECO:0000259" key="11">
    <source>
        <dbReference type="Pfam" id="PF13407"/>
    </source>
</evidence>
<dbReference type="SUPFAM" id="SSF53822">
    <property type="entry name" value="Periplasmic binding protein-like I"/>
    <property type="match status" value="1"/>
</dbReference>
<evidence type="ECO:0000256" key="10">
    <source>
        <dbReference type="SAM" id="SignalP"/>
    </source>
</evidence>
<comment type="subcellular location">
    <subcellularLocation>
        <location evidence="1">Cell envelope</location>
    </subcellularLocation>
</comment>
<keyword evidence="7" id="KW-0106">Calcium</keyword>
<dbReference type="GO" id="GO:0030246">
    <property type="term" value="F:carbohydrate binding"/>
    <property type="evidence" value="ECO:0007669"/>
    <property type="project" value="InterPro"/>
</dbReference>
<keyword evidence="3" id="KW-0762">Sugar transport</keyword>
<dbReference type="InterPro" id="IPR050555">
    <property type="entry name" value="Bact_Solute-Bind_Prot2"/>
</dbReference>
<feature type="signal peptide" evidence="10">
    <location>
        <begin position="1"/>
        <end position="25"/>
    </location>
</feature>
<evidence type="ECO:0000256" key="3">
    <source>
        <dbReference type="ARBA" id="ARBA00022597"/>
    </source>
</evidence>
<dbReference type="Proteomes" id="UP000265930">
    <property type="component" value="Unassembled WGS sequence"/>
</dbReference>
<name>A0A399IYK7_9CLOT</name>
<comment type="subunit">
    <text evidence="8">The ABC transporter complex is composed of one ATP-binding protein (MglA), two transmembrane proteins (MglC) and a solute-binding protein (MglB).</text>
</comment>
<sequence length="345" mass="38938">MKIIKKLLYIIMFFIFLLQSSNLNAYASINSEIPYNIAVFINDFNDLFISDVMKNLENIQKENKTKVNFTFFDARGNQVIQNQNIDNALNDNFDLFVVNPVSTNIDELNSVLTKITQKNIPLIIYYAQTKSIINFIRPYRKGIIIDTDIEQSGILQGKILSDIWASNNDALDRNKDGVMQYVMLKGPANSPETIARSKYSIQTLNDERIRTEELTSIACNWDKNCAKSAIESYFLKNGNKIEAIIANNDAMAIGAIEALQKYGYNKGDNSKYIPVVGVDALPEAQELIKRGLMTGTVVQDPVTHANAIYTIGMNLISGNNPLNDTNYKFDNTGTTVRLPYTEYFK</sequence>
<dbReference type="GO" id="GO:0046872">
    <property type="term" value="F:metal ion binding"/>
    <property type="evidence" value="ECO:0007669"/>
    <property type="project" value="UniProtKB-KW"/>
</dbReference>
<evidence type="ECO:0000256" key="9">
    <source>
        <dbReference type="ARBA" id="ARBA00034344"/>
    </source>
</evidence>
<dbReference type="Gene3D" id="3.40.50.2300">
    <property type="match status" value="2"/>
</dbReference>
<protein>
    <recommendedName>
        <fullName evidence="9">D-galactose/methyl-galactoside binding periplasmic protein MglB</fullName>
    </recommendedName>
</protein>
<keyword evidence="4" id="KW-0479">Metal-binding</keyword>
<evidence type="ECO:0000313" key="12">
    <source>
        <dbReference type="EMBL" id="RII35836.1"/>
    </source>
</evidence>
<dbReference type="CDD" id="cd01539">
    <property type="entry name" value="PBP1_GGBP"/>
    <property type="match status" value="1"/>
</dbReference>
<evidence type="ECO:0000256" key="1">
    <source>
        <dbReference type="ARBA" id="ARBA00004196"/>
    </source>
</evidence>
<dbReference type="EMBL" id="QXDJ01000001">
    <property type="protein sequence ID" value="RII35836.1"/>
    <property type="molecule type" value="Genomic_DNA"/>
</dbReference>
<evidence type="ECO:0000256" key="7">
    <source>
        <dbReference type="ARBA" id="ARBA00022837"/>
    </source>
</evidence>
<dbReference type="InterPro" id="IPR025997">
    <property type="entry name" value="SBP_2_dom"/>
</dbReference>
<evidence type="ECO:0000313" key="13">
    <source>
        <dbReference type="Proteomes" id="UP000265930"/>
    </source>
</evidence>
<evidence type="ECO:0000256" key="5">
    <source>
        <dbReference type="ARBA" id="ARBA00022729"/>
    </source>
</evidence>
<dbReference type="GO" id="GO:0030288">
    <property type="term" value="C:outer membrane-bounded periplasmic space"/>
    <property type="evidence" value="ECO:0007669"/>
    <property type="project" value="TreeGrafter"/>
</dbReference>
<feature type="chain" id="PRO_5038949553" description="D-galactose/methyl-galactoside binding periplasmic protein MglB" evidence="10">
    <location>
        <begin position="26"/>
        <end position="345"/>
    </location>
</feature>
<keyword evidence="6" id="KW-0574">Periplasm</keyword>
<gene>
    <name evidence="12" type="ORF">D2A34_00255</name>
</gene>